<dbReference type="GeneID" id="91305047"/>
<gene>
    <name evidence="2" type="ORF">Spa2297_09105</name>
</gene>
<dbReference type="KEGG" id="spav:Spa2297_09105"/>
<evidence type="ECO:0000313" key="3">
    <source>
        <dbReference type="Proteomes" id="UP000078468"/>
    </source>
</evidence>
<organism evidence="2 3">
    <name type="scientific">Streptomyces parvulus</name>
    <dbReference type="NCBI Taxonomy" id="146923"/>
    <lineage>
        <taxon>Bacteria</taxon>
        <taxon>Bacillati</taxon>
        <taxon>Actinomycetota</taxon>
        <taxon>Actinomycetes</taxon>
        <taxon>Kitasatosporales</taxon>
        <taxon>Streptomycetaceae</taxon>
        <taxon>Streptomyces</taxon>
    </lineage>
</organism>
<reference evidence="2 3" key="1">
    <citation type="submission" date="2016-05" db="EMBL/GenBank/DDBJ databases">
        <title>Non-Contiguous Finished Genome Sequence of Streptomyces parvulus 2297 Integrated Site-Specifically with Actinophage R4.</title>
        <authorList>
            <person name="Nishizawa T."/>
            <person name="Miura T."/>
            <person name="Harada C."/>
            <person name="Guo Y."/>
            <person name="Narisawa K."/>
            <person name="Ohta H."/>
            <person name="Takahashi H."/>
            <person name="Shirai M."/>
        </authorList>
    </citation>
    <scope>NUCLEOTIDE SEQUENCE [LARGE SCALE GENOMIC DNA]</scope>
    <source>
        <strain evidence="2 3">2297</strain>
    </source>
</reference>
<feature type="domain" description="DUF7715" evidence="1">
    <location>
        <begin position="1"/>
        <end position="124"/>
    </location>
</feature>
<dbReference type="RefSeq" id="WP_064727531.1">
    <property type="nucleotide sequence ID" value="NZ_BMRX01000006.1"/>
</dbReference>
<dbReference type="InterPro" id="IPR056132">
    <property type="entry name" value="DUF7715"/>
</dbReference>
<evidence type="ECO:0000313" key="2">
    <source>
        <dbReference type="EMBL" id="ANJ07147.1"/>
    </source>
</evidence>
<dbReference type="EMBL" id="CP015866">
    <property type="protein sequence ID" value="ANJ07147.1"/>
    <property type="molecule type" value="Genomic_DNA"/>
</dbReference>
<name>A0A191UWT8_9ACTN</name>
<accession>A0A191UWT8</accession>
<evidence type="ECO:0000259" key="1">
    <source>
        <dbReference type="Pfam" id="PF24831"/>
    </source>
</evidence>
<proteinExistence type="predicted"/>
<sequence length="125" mass="13427">MKLLTATSRAQGDRDNDFTFCVEGELVMVTPFVCETDRLDPDGGCGCGRSFVGLNSGKATTTALVSDLDFTPEDAAEAIRSALQRSKLVSDDEIPGIIEDVLELADEFPVGTVLEQRLGDVNSRI</sequence>
<dbReference type="Pfam" id="PF24831">
    <property type="entry name" value="DUF7715"/>
    <property type="match status" value="1"/>
</dbReference>
<dbReference type="AlphaFoldDB" id="A0A191UWT8"/>
<protein>
    <recommendedName>
        <fullName evidence="1">DUF7715 domain-containing protein</fullName>
    </recommendedName>
</protein>
<dbReference type="Proteomes" id="UP000078468">
    <property type="component" value="Chromosome"/>
</dbReference>